<feature type="domain" description="HTH cro/C1-type" evidence="2">
    <location>
        <begin position="14"/>
        <end position="68"/>
    </location>
</feature>
<evidence type="ECO:0000313" key="4">
    <source>
        <dbReference type="Proteomes" id="UP000320390"/>
    </source>
</evidence>
<dbReference type="InterPro" id="IPR010982">
    <property type="entry name" value="Lambda_DNA-bd_dom_sf"/>
</dbReference>
<reference evidence="3 4" key="1">
    <citation type="submission" date="2019-02" db="EMBL/GenBank/DDBJ databases">
        <title>Deep-cultivation of Planctomycetes and their phenomic and genomic characterization uncovers novel biology.</title>
        <authorList>
            <person name="Wiegand S."/>
            <person name="Jogler M."/>
            <person name="Boedeker C."/>
            <person name="Pinto D."/>
            <person name="Vollmers J."/>
            <person name="Rivas-Marin E."/>
            <person name="Kohn T."/>
            <person name="Peeters S.H."/>
            <person name="Heuer A."/>
            <person name="Rast P."/>
            <person name="Oberbeckmann S."/>
            <person name="Bunk B."/>
            <person name="Jeske O."/>
            <person name="Meyerdierks A."/>
            <person name="Storesund J.E."/>
            <person name="Kallscheuer N."/>
            <person name="Luecker S."/>
            <person name="Lage O.M."/>
            <person name="Pohl T."/>
            <person name="Merkel B.J."/>
            <person name="Hornburger P."/>
            <person name="Mueller R.-W."/>
            <person name="Bruemmer F."/>
            <person name="Labrenz M."/>
            <person name="Spormann A.M."/>
            <person name="Op den Camp H."/>
            <person name="Overmann J."/>
            <person name="Amann R."/>
            <person name="Jetten M.S.M."/>
            <person name="Mascher T."/>
            <person name="Medema M.H."/>
            <person name="Devos D.P."/>
            <person name="Kaster A.-K."/>
            <person name="Ovreas L."/>
            <person name="Rohde M."/>
            <person name="Galperin M.Y."/>
            <person name="Jogler C."/>
        </authorList>
    </citation>
    <scope>NUCLEOTIDE SEQUENCE [LARGE SCALE GENOMIC DNA]</scope>
    <source>
        <strain evidence="3 4">Poly30</strain>
    </source>
</reference>
<dbReference type="OrthoDB" id="1357763at2"/>
<protein>
    <submittedName>
        <fullName evidence="3">Helix-turn-helix protein</fullName>
    </submittedName>
</protein>
<dbReference type="CDD" id="cd00093">
    <property type="entry name" value="HTH_XRE"/>
    <property type="match status" value="1"/>
</dbReference>
<evidence type="ECO:0000313" key="3">
    <source>
        <dbReference type="EMBL" id="QDV09644.1"/>
    </source>
</evidence>
<dbReference type="PROSITE" id="PS50943">
    <property type="entry name" value="HTH_CROC1"/>
    <property type="match status" value="1"/>
</dbReference>
<evidence type="ECO:0000256" key="1">
    <source>
        <dbReference type="SAM" id="MobiDB-lite"/>
    </source>
</evidence>
<evidence type="ECO:0000259" key="2">
    <source>
        <dbReference type="PROSITE" id="PS50943"/>
    </source>
</evidence>
<dbReference type="EMBL" id="CP036434">
    <property type="protein sequence ID" value="QDV09644.1"/>
    <property type="molecule type" value="Genomic_DNA"/>
</dbReference>
<sequence length="94" mass="9955">MHDHAFYRSLSTALRERRAALDLNQVDVAELAGCSTRFVHAAEAGKTTLRLDKLISILDVLGLDLAVRVSSGGTGGSTGRHDGPSQGPAEEPRS</sequence>
<dbReference type="GO" id="GO:0003677">
    <property type="term" value="F:DNA binding"/>
    <property type="evidence" value="ECO:0007669"/>
    <property type="project" value="InterPro"/>
</dbReference>
<feature type="region of interest" description="Disordered" evidence="1">
    <location>
        <begin position="71"/>
        <end position="94"/>
    </location>
</feature>
<organism evidence="3 4">
    <name type="scientific">Saltatorellus ferox</name>
    <dbReference type="NCBI Taxonomy" id="2528018"/>
    <lineage>
        <taxon>Bacteria</taxon>
        <taxon>Pseudomonadati</taxon>
        <taxon>Planctomycetota</taxon>
        <taxon>Planctomycetia</taxon>
        <taxon>Planctomycetia incertae sedis</taxon>
        <taxon>Saltatorellus</taxon>
    </lineage>
</organism>
<accession>A0A518EZX8</accession>
<dbReference type="Pfam" id="PF13560">
    <property type="entry name" value="HTH_31"/>
    <property type="match status" value="1"/>
</dbReference>
<proteinExistence type="predicted"/>
<keyword evidence="4" id="KW-1185">Reference proteome</keyword>
<dbReference type="Gene3D" id="1.10.260.40">
    <property type="entry name" value="lambda repressor-like DNA-binding domains"/>
    <property type="match status" value="1"/>
</dbReference>
<dbReference type="AlphaFoldDB" id="A0A518EZX8"/>
<gene>
    <name evidence="3" type="ORF">Poly30_52020</name>
</gene>
<dbReference type="Proteomes" id="UP000320390">
    <property type="component" value="Chromosome"/>
</dbReference>
<name>A0A518EZX8_9BACT</name>
<dbReference type="SUPFAM" id="SSF47413">
    <property type="entry name" value="lambda repressor-like DNA-binding domains"/>
    <property type="match status" value="1"/>
</dbReference>
<dbReference type="InterPro" id="IPR001387">
    <property type="entry name" value="Cro/C1-type_HTH"/>
</dbReference>
<dbReference type="RefSeq" id="WP_145204371.1">
    <property type="nucleotide sequence ID" value="NZ_CP036434.1"/>
</dbReference>
<dbReference type="SMART" id="SM00530">
    <property type="entry name" value="HTH_XRE"/>
    <property type="match status" value="1"/>
</dbReference>